<evidence type="ECO:0000256" key="1">
    <source>
        <dbReference type="ARBA" id="ARBA00004141"/>
    </source>
</evidence>
<keyword evidence="8" id="KW-0012">Acyltransferase</keyword>
<evidence type="ECO:0000256" key="4">
    <source>
        <dbReference type="ARBA" id="ARBA00022989"/>
    </source>
</evidence>
<keyword evidence="4 8" id="KW-1133">Transmembrane helix</keyword>
<evidence type="ECO:0000313" key="11">
    <source>
        <dbReference type="EMBL" id="CAF1414081.1"/>
    </source>
</evidence>
<comment type="domain">
    <text evidence="8">The DHHC domain is required for palmitoyltransferase activity.</text>
</comment>
<evidence type="ECO:0000256" key="2">
    <source>
        <dbReference type="ARBA" id="ARBA00022692"/>
    </source>
</evidence>
<feature type="repeat" description="ANK" evidence="7">
    <location>
        <begin position="82"/>
        <end position="114"/>
    </location>
</feature>
<keyword evidence="5 7" id="KW-0040">ANK repeat</keyword>
<keyword evidence="6 8" id="KW-0472">Membrane</keyword>
<dbReference type="SUPFAM" id="SSF48403">
    <property type="entry name" value="Ankyrin repeat"/>
    <property type="match status" value="1"/>
</dbReference>
<keyword evidence="12" id="KW-1185">Reference proteome</keyword>
<comment type="caution">
    <text evidence="10">The sequence shown here is derived from an EMBL/GenBank/DDBJ whole genome shotgun (WGS) entry which is preliminary data.</text>
</comment>
<feature type="repeat" description="ANK" evidence="7">
    <location>
        <begin position="148"/>
        <end position="181"/>
    </location>
</feature>
<gene>
    <name evidence="11" type="ORF">BJG266_LOCUS38382</name>
    <name evidence="10" type="ORF">QVE165_LOCUS29247</name>
</gene>
<feature type="transmembrane region" description="Helical" evidence="8">
    <location>
        <begin position="340"/>
        <end position="360"/>
    </location>
</feature>
<dbReference type="GO" id="GO:0019706">
    <property type="term" value="F:protein-cysteine S-palmitoyltransferase activity"/>
    <property type="evidence" value="ECO:0007669"/>
    <property type="project" value="UniProtKB-EC"/>
</dbReference>
<feature type="repeat" description="ANK" evidence="7">
    <location>
        <begin position="183"/>
        <end position="215"/>
    </location>
</feature>
<name>A0A815B1J1_9BILA</name>
<protein>
    <recommendedName>
        <fullName evidence="8">Palmitoyltransferase</fullName>
        <ecNumber evidence="8">2.3.1.225</ecNumber>
    </recommendedName>
</protein>
<evidence type="ECO:0000313" key="10">
    <source>
        <dbReference type="EMBL" id="CAF1264612.1"/>
    </source>
</evidence>
<dbReference type="Pfam" id="PF12796">
    <property type="entry name" value="Ank_2"/>
    <property type="match status" value="2"/>
</dbReference>
<feature type="transmembrane region" description="Helical" evidence="8">
    <location>
        <begin position="437"/>
        <end position="460"/>
    </location>
</feature>
<dbReference type="InterPro" id="IPR001594">
    <property type="entry name" value="Palmitoyltrfase_DHHC"/>
</dbReference>
<dbReference type="OrthoDB" id="6781668at2759"/>
<feature type="transmembrane region" description="Helical" evidence="8">
    <location>
        <begin position="317"/>
        <end position="334"/>
    </location>
</feature>
<comment type="similarity">
    <text evidence="8">Belongs to the DHHC palmitoyltransferase family.</text>
</comment>
<dbReference type="SMART" id="SM00248">
    <property type="entry name" value="ANK"/>
    <property type="match status" value="5"/>
</dbReference>
<evidence type="ECO:0000256" key="8">
    <source>
        <dbReference type="RuleBase" id="RU079119"/>
    </source>
</evidence>
<evidence type="ECO:0000256" key="7">
    <source>
        <dbReference type="PROSITE-ProRule" id="PRU00023"/>
    </source>
</evidence>
<evidence type="ECO:0000313" key="12">
    <source>
        <dbReference type="Proteomes" id="UP000663832"/>
    </source>
</evidence>
<keyword evidence="3" id="KW-0677">Repeat</keyword>
<dbReference type="PANTHER" id="PTHR24161">
    <property type="entry name" value="ANK_REP_REGION DOMAIN-CONTAINING PROTEIN-RELATED"/>
    <property type="match status" value="1"/>
</dbReference>
<accession>A0A815B1J1</accession>
<dbReference type="PANTHER" id="PTHR24161:SF85">
    <property type="entry name" value="PALMITOYLTRANSFERASE HIP14"/>
    <property type="match status" value="1"/>
</dbReference>
<evidence type="ECO:0000256" key="6">
    <source>
        <dbReference type="ARBA" id="ARBA00023136"/>
    </source>
</evidence>
<dbReference type="AlphaFoldDB" id="A0A815B1J1"/>
<feature type="repeat" description="ANK" evidence="7">
    <location>
        <begin position="48"/>
        <end position="80"/>
    </location>
</feature>
<dbReference type="EMBL" id="CAJNOM010000233">
    <property type="protein sequence ID" value="CAF1264612.1"/>
    <property type="molecule type" value="Genomic_DNA"/>
</dbReference>
<dbReference type="InterPro" id="IPR002110">
    <property type="entry name" value="Ankyrin_rpt"/>
</dbReference>
<dbReference type="InterPro" id="IPR036770">
    <property type="entry name" value="Ankyrin_rpt-contain_sf"/>
</dbReference>
<feature type="transmembrane region" description="Helical" evidence="8">
    <location>
        <begin position="264"/>
        <end position="282"/>
    </location>
</feature>
<dbReference type="EMBL" id="CAJNOI010001444">
    <property type="protein sequence ID" value="CAF1414081.1"/>
    <property type="molecule type" value="Genomic_DNA"/>
</dbReference>
<comment type="subcellular location">
    <subcellularLocation>
        <location evidence="1">Membrane</location>
        <topology evidence="1">Multi-pass membrane protein</topology>
    </subcellularLocation>
</comment>
<dbReference type="GO" id="GO:0016020">
    <property type="term" value="C:membrane"/>
    <property type="evidence" value="ECO:0007669"/>
    <property type="project" value="UniProtKB-SubCell"/>
</dbReference>
<dbReference type="Proteomes" id="UP000663877">
    <property type="component" value="Unassembled WGS sequence"/>
</dbReference>
<dbReference type="PROSITE" id="PS50297">
    <property type="entry name" value="ANK_REP_REGION"/>
    <property type="match status" value="4"/>
</dbReference>
<comment type="catalytic activity">
    <reaction evidence="8">
        <text>L-cysteinyl-[protein] + hexadecanoyl-CoA = S-hexadecanoyl-L-cysteinyl-[protein] + CoA</text>
        <dbReference type="Rhea" id="RHEA:36683"/>
        <dbReference type="Rhea" id="RHEA-COMP:10131"/>
        <dbReference type="Rhea" id="RHEA-COMP:11032"/>
        <dbReference type="ChEBI" id="CHEBI:29950"/>
        <dbReference type="ChEBI" id="CHEBI:57287"/>
        <dbReference type="ChEBI" id="CHEBI:57379"/>
        <dbReference type="ChEBI" id="CHEBI:74151"/>
        <dbReference type="EC" id="2.3.1.225"/>
    </reaction>
</comment>
<dbReference type="Gene3D" id="1.25.40.20">
    <property type="entry name" value="Ankyrin repeat-containing domain"/>
    <property type="match status" value="1"/>
</dbReference>
<feature type="domain" description="Palmitoyltransferase DHHC" evidence="9">
    <location>
        <begin position="390"/>
        <end position="518"/>
    </location>
</feature>
<keyword evidence="8" id="KW-0808">Transferase</keyword>
<evidence type="ECO:0000256" key="3">
    <source>
        <dbReference type="ARBA" id="ARBA00022737"/>
    </source>
</evidence>
<dbReference type="Pfam" id="PF01529">
    <property type="entry name" value="DHHC"/>
    <property type="match status" value="1"/>
</dbReference>
<keyword evidence="2 8" id="KW-0812">Transmembrane</keyword>
<feature type="transmembrane region" description="Helical" evidence="8">
    <location>
        <begin position="288"/>
        <end position="305"/>
    </location>
</feature>
<feature type="repeat" description="ANK" evidence="7">
    <location>
        <begin position="115"/>
        <end position="147"/>
    </location>
</feature>
<feature type="transmembrane region" description="Helical" evidence="8">
    <location>
        <begin position="489"/>
        <end position="511"/>
    </location>
</feature>
<evidence type="ECO:0000256" key="5">
    <source>
        <dbReference type="ARBA" id="ARBA00023043"/>
    </source>
</evidence>
<dbReference type="EC" id="2.3.1.225" evidence="8"/>
<reference evidence="10" key="1">
    <citation type="submission" date="2021-02" db="EMBL/GenBank/DDBJ databases">
        <authorList>
            <person name="Nowell W R."/>
        </authorList>
    </citation>
    <scope>NUCLEOTIDE SEQUENCE</scope>
</reference>
<evidence type="ECO:0000259" key="9">
    <source>
        <dbReference type="Pfam" id="PF01529"/>
    </source>
</evidence>
<dbReference type="PROSITE" id="PS50088">
    <property type="entry name" value="ANK_REPEAT"/>
    <property type="match status" value="5"/>
</dbReference>
<proteinExistence type="inferred from homology"/>
<dbReference type="Proteomes" id="UP000663832">
    <property type="component" value="Unassembled WGS sequence"/>
</dbReference>
<organism evidence="10 12">
    <name type="scientific">Adineta steineri</name>
    <dbReference type="NCBI Taxonomy" id="433720"/>
    <lineage>
        <taxon>Eukaryota</taxon>
        <taxon>Metazoa</taxon>
        <taxon>Spiralia</taxon>
        <taxon>Gnathifera</taxon>
        <taxon>Rotifera</taxon>
        <taxon>Eurotatoria</taxon>
        <taxon>Bdelloidea</taxon>
        <taxon>Adinetida</taxon>
        <taxon>Adinetidae</taxon>
        <taxon>Adineta</taxon>
    </lineage>
</organism>
<sequence length="589" mass="67260">MSHYPTDNPSKPDPHTTDIVTAVQYGFYERVVELIDADSQLATTPVNDNITLLHWAAINSRVEIAKYLINKGAKIDAFGGALNSTPLHWAVRDGKLDMVIFLLSYDAQPLLVDGEGFSCIHLASIFGHSAIVAYLVAKGQDINLPDTSGLTPLMHAAHKVKNRDPTQLLIRLGASVNEQNPNNKYTALHYAVSSVNTEAIRVLIDCGAKTNIRNADNEDIYEFAAKSPQTRYLILLISQLTIANSDLPKWLQVDRSIRTLGTKLFPYLVLIFIACVVELSLWFVHKGIIMLILIFLGYGYMMVFFDENLSRNLPISVAQASIFCLYASYLYYFLPYVHIISFSFIGLVICTYLSWSNYYLAIKSDPGYIQINRDQQNRIIIQLVEQNLFDYETYCTWCLARKPLRSKHCRQCRRCVARFDHHCPWVDNCVGDKNLRYFTGFVCFTPLCLFLYLHGAYLFYQNYCHIPSSEPWTHVFHCAPSVTWFTSIAFLHCLWVSGLGATVLVQIAAGFTTNERINSWKYKYFQSNAKSPFSFGVIQNLVDLMNRRILCYTPTNLDWTRIYTIEDFTELIPLRLRRSANISMNLSNV</sequence>
<dbReference type="PROSITE" id="PS50216">
    <property type="entry name" value="DHHC"/>
    <property type="match status" value="1"/>
</dbReference>